<dbReference type="Pfam" id="PF14403">
    <property type="entry name" value="CP_ATPgrasp_2"/>
    <property type="match status" value="1"/>
</dbReference>
<dbReference type="PANTHER" id="PTHR34595:SF2">
    <property type="entry name" value="BLR2978 PROTEIN"/>
    <property type="match status" value="1"/>
</dbReference>
<accession>A0ABP8AJ19</accession>
<protein>
    <submittedName>
        <fullName evidence="3">Circularly permuted type 2 ATP-grasp protein</fullName>
    </submittedName>
</protein>
<feature type="domain" description="DUF403" evidence="1">
    <location>
        <begin position="513"/>
        <end position="815"/>
    </location>
</feature>
<organism evidence="3 4">
    <name type="scientific">Gryllotalpicola kribbensis</name>
    <dbReference type="NCBI Taxonomy" id="993084"/>
    <lineage>
        <taxon>Bacteria</taxon>
        <taxon>Bacillati</taxon>
        <taxon>Actinomycetota</taxon>
        <taxon>Actinomycetes</taxon>
        <taxon>Micrococcales</taxon>
        <taxon>Microbacteriaceae</taxon>
        <taxon>Gryllotalpicola</taxon>
    </lineage>
</organism>
<dbReference type="InterPro" id="IPR025841">
    <property type="entry name" value="CP_ATPgrasp_2"/>
</dbReference>
<dbReference type="PANTHER" id="PTHR34595">
    <property type="entry name" value="BLR5612 PROTEIN"/>
    <property type="match status" value="1"/>
</dbReference>
<feature type="domain" description="Circularly permuted ATP-grasp type 2" evidence="2">
    <location>
        <begin position="91"/>
        <end position="469"/>
    </location>
</feature>
<dbReference type="Pfam" id="PF04168">
    <property type="entry name" value="Alpha-E"/>
    <property type="match status" value="1"/>
</dbReference>
<comment type="caution">
    <text evidence="3">The sequence shown here is derived from an EMBL/GenBank/DDBJ whole genome shotgun (WGS) entry which is preliminary data.</text>
</comment>
<gene>
    <name evidence="3" type="ORF">GCM10022288_05990</name>
</gene>
<dbReference type="EMBL" id="BAABBX010000004">
    <property type="protein sequence ID" value="GAA4184790.1"/>
    <property type="molecule type" value="Genomic_DNA"/>
</dbReference>
<evidence type="ECO:0000259" key="2">
    <source>
        <dbReference type="Pfam" id="PF14403"/>
    </source>
</evidence>
<dbReference type="RefSeq" id="WP_344773661.1">
    <property type="nucleotide sequence ID" value="NZ_BAABBX010000004.1"/>
</dbReference>
<dbReference type="InterPro" id="IPR051680">
    <property type="entry name" value="ATP-dep_Glu-Cys_Ligase-2"/>
</dbReference>
<dbReference type="InterPro" id="IPR007296">
    <property type="entry name" value="DUF403"/>
</dbReference>
<name>A0ABP8AJ19_9MICO</name>
<sequence length="836" mass="90227">MSVLRDYAATLTQPTLPFGPGRDGAVRFDEVVDPAGALRAPWKRLADAAGGLTADVLNRVEGEIARFIADDGVHYASAGASAQPWRLDPMPLVIDAASWARLEVGLAQRAELLNALLVDLYGERRMLAEGIIPAAAVFGHSGFTRAAAMPGATDRRPLMIVGTDLGRDAHGDWHVIGDRVQAPSGLGYAVENRRVISRVLPELYRDAELHRLEPYYAALRETLLTAAPEDVEDPLVVVLSPGTHSETAYDQASLANLLGFPLVQGDDLVVRDGWVWIKPAGWPHAAPRERVDVILRRVDPDWCDPLELRGDSQLGVAGLVESVRRGRVRLVNGLGAGVLENPALQAFMPAACEALLGEQLRLPAAPAWWLGDPEAYELVRKRLRAGDATLELRHLDGTRAPFSGRASRTRAERVAADPRGYVAIERLPLSQAPVWQGQGVATPQPIVLRTFTVDYHSAYRPLFGGVATVSSSAGARLASKDVWVLKSELSDADQGLAAITPLPFVATVPLAAPRALDDMFWAGRYAERTEDLLRVVLEAHERLTPPSPLEPSAAGIGAGELMRVLERLCGRSWEVPEAELRSLLLDAARPGSAAHSLARMRTALEGVRDQLSDDTWRLFGTAERALGALRSSDRGRQIADAGEQLLTGVLAFQGVTASMMRDSGWHMIEAGRYLERALQLCTLLDAAVAASPAAELDRRVLEAVLGAAESAVTYRRRYRGRARSEGVLELLLGAPDNPRSLVFALARLRFHLGALPLSTGSTRPERLVDEFSAAVAIADAYELAQARDGERTALAGFLGEASAQLTQISDAIAELHLAGGPPRQPLAARSFVEVMR</sequence>
<dbReference type="SUPFAM" id="SSF56059">
    <property type="entry name" value="Glutathione synthetase ATP-binding domain-like"/>
    <property type="match status" value="1"/>
</dbReference>
<proteinExistence type="predicted"/>
<keyword evidence="4" id="KW-1185">Reference proteome</keyword>
<evidence type="ECO:0000259" key="1">
    <source>
        <dbReference type="Pfam" id="PF04168"/>
    </source>
</evidence>
<reference evidence="4" key="1">
    <citation type="journal article" date="2019" name="Int. J. Syst. Evol. Microbiol.">
        <title>The Global Catalogue of Microorganisms (GCM) 10K type strain sequencing project: providing services to taxonomists for standard genome sequencing and annotation.</title>
        <authorList>
            <consortium name="The Broad Institute Genomics Platform"/>
            <consortium name="The Broad Institute Genome Sequencing Center for Infectious Disease"/>
            <person name="Wu L."/>
            <person name="Ma J."/>
        </authorList>
    </citation>
    <scope>NUCLEOTIDE SEQUENCE [LARGE SCALE GENOMIC DNA]</scope>
    <source>
        <strain evidence="4">JCM 17593</strain>
    </source>
</reference>
<dbReference type="Proteomes" id="UP001500213">
    <property type="component" value="Unassembled WGS sequence"/>
</dbReference>
<evidence type="ECO:0000313" key="4">
    <source>
        <dbReference type="Proteomes" id="UP001500213"/>
    </source>
</evidence>
<dbReference type="Gene3D" id="3.40.50.11290">
    <property type="match status" value="1"/>
</dbReference>
<evidence type="ECO:0000313" key="3">
    <source>
        <dbReference type="EMBL" id="GAA4184790.1"/>
    </source>
</evidence>